<accession>A0A7Z7N5N4</accession>
<organism evidence="2 3">
    <name type="scientific">Caballeronia arationis</name>
    <dbReference type="NCBI Taxonomy" id="1777142"/>
    <lineage>
        <taxon>Bacteria</taxon>
        <taxon>Pseudomonadati</taxon>
        <taxon>Pseudomonadota</taxon>
        <taxon>Betaproteobacteria</taxon>
        <taxon>Burkholderiales</taxon>
        <taxon>Burkholderiaceae</taxon>
        <taxon>Caballeronia</taxon>
    </lineage>
</organism>
<evidence type="ECO:0000313" key="3">
    <source>
        <dbReference type="Proteomes" id="UP000219522"/>
    </source>
</evidence>
<dbReference type="OrthoDB" id="3609723at2"/>
<keyword evidence="3" id="KW-1185">Reference proteome</keyword>
<proteinExistence type="predicted"/>
<dbReference type="Proteomes" id="UP000219522">
    <property type="component" value="Unassembled WGS sequence"/>
</dbReference>
<dbReference type="Pfam" id="PF08501">
    <property type="entry name" value="Shikimate_dh_N"/>
    <property type="match status" value="1"/>
</dbReference>
<dbReference type="GO" id="GO:0004764">
    <property type="term" value="F:shikimate 3-dehydrogenase (NADP+) activity"/>
    <property type="evidence" value="ECO:0007669"/>
    <property type="project" value="InterPro"/>
</dbReference>
<sequence length="104" mass="10942">MTCIDGGTRNVAILGDPIAQAKSPQLFNALFTRHGVNAVLVPFQVPSANLALVLEGLRGVVVAVPPKLRATVHATRLSVCAAKPMVVVSGGLRNQTNASKFHFQ</sequence>
<gene>
    <name evidence="2" type="ORF">SAMN05446927_6624</name>
</gene>
<protein>
    <submittedName>
        <fullName evidence="2">Shikimate dehydrogenase substrate binding domain-containing protein</fullName>
    </submittedName>
</protein>
<evidence type="ECO:0000313" key="2">
    <source>
        <dbReference type="EMBL" id="SOE88032.1"/>
    </source>
</evidence>
<dbReference type="EMBL" id="OCSU01000003">
    <property type="protein sequence ID" value="SOE88032.1"/>
    <property type="molecule type" value="Genomic_DNA"/>
</dbReference>
<dbReference type="Gene3D" id="3.40.50.10860">
    <property type="entry name" value="Leucine Dehydrogenase, chain A, domain 1"/>
    <property type="match status" value="1"/>
</dbReference>
<reference evidence="2 3" key="1">
    <citation type="submission" date="2017-09" db="EMBL/GenBank/DDBJ databases">
        <authorList>
            <person name="Varghese N."/>
            <person name="Submissions S."/>
        </authorList>
    </citation>
    <scope>NUCLEOTIDE SEQUENCE [LARGE SCALE GENOMIC DNA]</scope>
    <source>
        <strain evidence="2 3">OK806</strain>
    </source>
</reference>
<dbReference type="RefSeq" id="WP_062635933.1">
    <property type="nucleotide sequence ID" value="NZ_FCOG02000017.1"/>
</dbReference>
<dbReference type="InterPro" id="IPR013708">
    <property type="entry name" value="Shikimate_DH-bd_N"/>
</dbReference>
<dbReference type="SUPFAM" id="SSF53223">
    <property type="entry name" value="Aminoacid dehydrogenase-like, N-terminal domain"/>
    <property type="match status" value="1"/>
</dbReference>
<dbReference type="AlphaFoldDB" id="A0A7Z7N5N4"/>
<comment type="caution">
    <text evidence="2">The sequence shown here is derived from an EMBL/GenBank/DDBJ whole genome shotgun (WGS) entry which is preliminary data.</text>
</comment>
<name>A0A7Z7N5N4_9BURK</name>
<evidence type="ECO:0000259" key="1">
    <source>
        <dbReference type="Pfam" id="PF08501"/>
    </source>
</evidence>
<feature type="domain" description="Shikimate dehydrogenase substrate binding N-terminal" evidence="1">
    <location>
        <begin position="13"/>
        <end position="82"/>
    </location>
</feature>
<dbReference type="InterPro" id="IPR046346">
    <property type="entry name" value="Aminoacid_DH-like_N_sf"/>
</dbReference>